<dbReference type="AlphaFoldDB" id="A0A2A3LAB5"/>
<organism evidence="2 3">
    <name type="scientific">Mycobacterium avium subsp. hominissuis</name>
    <dbReference type="NCBI Taxonomy" id="439334"/>
    <lineage>
        <taxon>Bacteria</taxon>
        <taxon>Bacillati</taxon>
        <taxon>Actinomycetota</taxon>
        <taxon>Actinomycetes</taxon>
        <taxon>Mycobacteriales</taxon>
        <taxon>Mycobacteriaceae</taxon>
        <taxon>Mycobacterium</taxon>
        <taxon>Mycobacterium avium complex (MAC)</taxon>
    </lineage>
</organism>
<dbReference type="Pfam" id="PF03235">
    <property type="entry name" value="GmrSD_N"/>
    <property type="match status" value="1"/>
</dbReference>
<reference evidence="2 3" key="1">
    <citation type="journal article" date="2017" name="Genome Biol. Evol.">
        <title>Population Structure and Local Adaptation of MAC Lung Disease Agent Mycobacterium avium subsp. hominissuis.</title>
        <authorList>
            <person name="Yano H."/>
            <person name="Iwamoto T."/>
            <person name="Nishiuchi Y."/>
            <person name="Nakajima C."/>
            <person name="Starkova D.A."/>
            <person name="Mokrousov I."/>
            <person name="Narvskaya O."/>
            <person name="Yoshida S."/>
            <person name="Arikawa K."/>
            <person name="Nakanishi N."/>
            <person name="Osaki K."/>
            <person name="Nakagawa I."/>
            <person name="Ato M."/>
            <person name="Suzuki Y."/>
            <person name="Maruyama F."/>
        </authorList>
    </citation>
    <scope>NUCLEOTIDE SEQUENCE [LARGE SCALE GENOMIC DNA]</scope>
    <source>
        <strain evidence="2 3">OCU466</strain>
    </source>
</reference>
<evidence type="ECO:0000313" key="3">
    <source>
        <dbReference type="Proteomes" id="UP000218842"/>
    </source>
</evidence>
<proteinExistence type="predicted"/>
<evidence type="ECO:0000259" key="1">
    <source>
        <dbReference type="Pfam" id="PF03235"/>
    </source>
</evidence>
<name>A0A2A3LAB5_MYCAV</name>
<comment type="caution">
    <text evidence="2">The sequence shown here is derived from an EMBL/GenBank/DDBJ whole genome shotgun (WGS) entry which is preliminary data.</text>
</comment>
<dbReference type="RefSeq" id="WP_080772796.1">
    <property type="nucleotide sequence ID" value="NZ_BDMZ01000141.1"/>
</dbReference>
<dbReference type="EMBL" id="LBGZ01000057">
    <property type="protein sequence ID" value="PBJ36709.1"/>
    <property type="molecule type" value="Genomic_DNA"/>
</dbReference>
<evidence type="ECO:0000313" key="2">
    <source>
        <dbReference type="EMBL" id="PBJ36709.1"/>
    </source>
</evidence>
<dbReference type="Proteomes" id="UP000218842">
    <property type="component" value="Unassembled WGS sequence"/>
</dbReference>
<protein>
    <submittedName>
        <fullName evidence="2">DUF262 domain-containing protein</fullName>
    </submittedName>
</protein>
<gene>
    <name evidence="2" type="ORF">XV03_09655</name>
</gene>
<dbReference type="PANTHER" id="PTHR39639">
    <property type="entry name" value="CHROMOSOME 16, WHOLE GENOME SHOTGUN SEQUENCE"/>
    <property type="match status" value="1"/>
</dbReference>
<dbReference type="PANTHER" id="PTHR39639:SF1">
    <property type="entry name" value="DUF262 DOMAIN-CONTAINING PROTEIN"/>
    <property type="match status" value="1"/>
</dbReference>
<feature type="domain" description="GmrSD restriction endonucleases N-terminal" evidence="1">
    <location>
        <begin position="27"/>
        <end position="189"/>
    </location>
</feature>
<sequence length="315" mass="36896">MTLQEEIEAGRQTIRSESYSMSIGEVANLYREREIVIRPEFQRLFRWQPDQKSRLIESIMLGIPIPSIFVMQRDDNVWEVIDGLQRLSTILEFMGELRNENTGELEPPSELEATEYLPSLHGVTFEPRENKDGNSPCFSSGQRISLKRAKIDIKILLPESDEKAKYELFDRLNTGGSAPTAQEIRNAQLLMRDRSLYEWIEKRRADPNFQASIGISDRRYDEGYDTELVTRFLVLMNTPDEDLRGITNIDTFLSKRIFSFAELKSFNRRRQQSAFQKTFKLLNFSRRRIAHRCLDCEGRCQPRFVREESPRRLGK</sequence>
<accession>A0A2A3LAB5</accession>
<dbReference type="InterPro" id="IPR004919">
    <property type="entry name" value="GmrSD_N"/>
</dbReference>